<evidence type="ECO:0000256" key="1">
    <source>
        <dbReference type="SAM" id="SignalP"/>
    </source>
</evidence>
<dbReference type="RefSeq" id="WP_150902780.1">
    <property type="nucleotide sequence ID" value="NZ_VTWT01000002.1"/>
</dbReference>
<evidence type="ECO:0000313" key="3">
    <source>
        <dbReference type="Proteomes" id="UP000326570"/>
    </source>
</evidence>
<dbReference type="Proteomes" id="UP000326570">
    <property type="component" value="Unassembled WGS sequence"/>
</dbReference>
<proteinExistence type="predicted"/>
<feature type="signal peptide" evidence="1">
    <location>
        <begin position="1"/>
        <end position="22"/>
    </location>
</feature>
<evidence type="ECO:0008006" key="4">
    <source>
        <dbReference type="Google" id="ProtNLM"/>
    </source>
</evidence>
<comment type="caution">
    <text evidence="2">The sequence shown here is derived from an EMBL/GenBank/DDBJ whole genome shotgun (WGS) entry which is preliminary data.</text>
</comment>
<name>A0A5N1J248_9BACT</name>
<gene>
    <name evidence="2" type="ORF">F0P94_05335</name>
</gene>
<dbReference type="AlphaFoldDB" id="A0A5N1J248"/>
<organism evidence="2 3">
    <name type="scientific">Adhaeribacter soli</name>
    <dbReference type="NCBI Taxonomy" id="2607655"/>
    <lineage>
        <taxon>Bacteria</taxon>
        <taxon>Pseudomonadati</taxon>
        <taxon>Bacteroidota</taxon>
        <taxon>Cytophagia</taxon>
        <taxon>Cytophagales</taxon>
        <taxon>Hymenobacteraceae</taxon>
        <taxon>Adhaeribacter</taxon>
    </lineage>
</organism>
<keyword evidence="1" id="KW-0732">Signal</keyword>
<keyword evidence="3" id="KW-1185">Reference proteome</keyword>
<accession>A0A5N1J248</accession>
<feature type="chain" id="PRO_5024969557" description="DUF3887 domain-containing protein" evidence="1">
    <location>
        <begin position="23"/>
        <end position="170"/>
    </location>
</feature>
<dbReference type="EMBL" id="VTWT01000002">
    <property type="protein sequence ID" value="KAA9340853.1"/>
    <property type="molecule type" value="Genomic_DNA"/>
</dbReference>
<protein>
    <recommendedName>
        <fullName evidence="4">DUF3887 domain-containing protein</fullName>
    </recommendedName>
</protein>
<sequence>MKKFLFIFSVLFLFCSAFQVQAQNAASRQGHGAATMQELGQAVFNALQQNQFSGLDNFLPDETDLKALRRKSSEDMRLVLERTTPDTVRQNLQKQFSFMMDRASAGMFNWSAWTLAATKATRKDPKNPLLYKVRVAIADAAANEKYVLFEAFQIRNRYFLFKQLDFTSEI</sequence>
<reference evidence="2 3" key="1">
    <citation type="submission" date="2019-09" db="EMBL/GenBank/DDBJ databases">
        <title>Genome sequence of Adhaeribacter sp. M2.</title>
        <authorList>
            <person name="Srinivasan S."/>
        </authorList>
    </citation>
    <scope>NUCLEOTIDE SEQUENCE [LARGE SCALE GENOMIC DNA]</scope>
    <source>
        <strain evidence="2 3">M2</strain>
    </source>
</reference>
<evidence type="ECO:0000313" key="2">
    <source>
        <dbReference type="EMBL" id="KAA9340853.1"/>
    </source>
</evidence>